<sequence>MKYPFYRLLTLACILPAIVFQGSYPIIPTAWYEDAIEQIYSLTLSYRHEKLRPSPVVIVEINEQTEQEFGWPLPRRVLAQALSRLALNGRPWILSLLQLQDTSDPHDEILEQMIRNYDRYIGSGLDIGSDGDIPESLYPLLRQSLVLSNNDAPIEALPLKFTESPQYVKAQKAFGLPPRYGTESSIYCAPFYTHTVGLEGGIVLPGSILWLLSHLSQSDFKTSFGLSSKRWQSENAFHVARKNCLSEPAVTTKEYFAKAQIPIVGLNSVLQGQISSLEGKVVLLASHKMRRFQGPGSWSAATEDRIIPEHHLTARFLDNFLSGRILFREPIELQSRTGILPLGLSLLLFITALLGNLPIALFTSLCGLGGLLAWSALQMIYNQTVIVPIHSIFYLLVSAAFLASLVLYLRFVRFKLINQSRHKLHETWNDVRSWQDLRGSWLAYLNNLGQVDGFEIQSKNKDLHEALASEKITKLAPMTSKELLPNRDFVELHRQRFSFILTIRIDRSFPELGEIRFQLQIPAWQQYAATELITSSLQELEKQWRRVEIEAQKQAHQMSLVFHSLKEDILSKFLTQSITSRFKEGADLDSKLQDLLTPHPIQASILQADIRGYSGLFQKMDSLEIAKLVKGYYETTVNEAQKVGQVKVIGDCLFIFIEDQEQNSVAQMVELASILVRETSRRNADRNGQPLNFGIAIHYGQAIVGNLSSDNCIDYTVVGPNVNQTARMEELTKDPQVRQLIGANGVLISVEAQEQLQDPRARQIDLHELGLQVRSFPDVQAVYYITAPTLINSNLDEAI</sequence>
<evidence type="ECO:0000313" key="3">
    <source>
        <dbReference type="EMBL" id="SMF08220.1"/>
    </source>
</evidence>
<dbReference type="Proteomes" id="UP000192907">
    <property type="component" value="Unassembled WGS sequence"/>
</dbReference>
<gene>
    <name evidence="3" type="ORF">SAMN06296036_104277</name>
</gene>
<dbReference type="GO" id="GO:0009190">
    <property type="term" value="P:cyclic nucleotide biosynthetic process"/>
    <property type="evidence" value="ECO:0007669"/>
    <property type="project" value="InterPro"/>
</dbReference>
<evidence type="ECO:0000313" key="4">
    <source>
        <dbReference type="Proteomes" id="UP000192907"/>
    </source>
</evidence>
<dbReference type="GO" id="GO:0004016">
    <property type="term" value="F:adenylate cyclase activity"/>
    <property type="evidence" value="ECO:0007669"/>
    <property type="project" value="UniProtKB-ARBA"/>
</dbReference>
<dbReference type="InterPro" id="IPR001054">
    <property type="entry name" value="A/G_cyclase"/>
</dbReference>
<dbReference type="SUPFAM" id="SSF55073">
    <property type="entry name" value="Nucleotide cyclase"/>
    <property type="match status" value="1"/>
</dbReference>
<dbReference type="CDD" id="cd07302">
    <property type="entry name" value="CHD"/>
    <property type="match status" value="1"/>
</dbReference>
<evidence type="ECO:0000256" key="1">
    <source>
        <dbReference type="SAM" id="Phobius"/>
    </source>
</evidence>
<feature type="transmembrane region" description="Helical" evidence="1">
    <location>
        <begin position="392"/>
        <end position="411"/>
    </location>
</feature>
<reference evidence="4" key="1">
    <citation type="submission" date="2017-04" db="EMBL/GenBank/DDBJ databases">
        <authorList>
            <person name="Varghese N."/>
            <person name="Submissions S."/>
        </authorList>
    </citation>
    <scope>NUCLEOTIDE SEQUENCE [LARGE SCALE GENOMIC DNA]</scope>
    <source>
        <strain evidence="4">RKEM611</strain>
    </source>
</reference>
<organism evidence="3 4">
    <name type="scientific">Pseudobacteriovorax antillogorgiicola</name>
    <dbReference type="NCBI Taxonomy" id="1513793"/>
    <lineage>
        <taxon>Bacteria</taxon>
        <taxon>Pseudomonadati</taxon>
        <taxon>Bdellovibrionota</taxon>
        <taxon>Oligoflexia</taxon>
        <taxon>Oligoflexales</taxon>
        <taxon>Pseudobacteriovoracaceae</taxon>
        <taxon>Pseudobacteriovorax</taxon>
    </lineage>
</organism>
<dbReference type="AlphaFoldDB" id="A0A1Y6BFA7"/>
<dbReference type="InterPro" id="IPR029787">
    <property type="entry name" value="Nucleotide_cyclase"/>
</dbReference>
<dbReference type="EMBL" id="FWZT01000004">
    <property type="protein sequence ID" value="SMF08220.1"/>
    <property type="molecule type" value="Genomic_DNA"/>
</dbReference>
<dbReference type="Pfam" id="PF00211">
    <property type="entry name" value="Guanylate_cyc"/>
    <property type="match status" value="1"/>
</dbReference>
<dbReference type="GO" id="GO:0035556">
    <property type="term" value="P:intracellular signal transduction"/>
    <property type="evidence" value="ECO:0007669"/>
    <property type="project" value="InterPro"/>
</dbReference>
<dbReference type="Pfam" id="PF05226">
    <property type="entry name" value="CHASE2"/>
    <property type="match status" value="1"/>
</dbReference>
<accession>A0A1Y6BFA7</accession>
<feature type="domain" description="Guanylate cyclase" evidence="2">
    <location>
        <begin position="604"/>
        <end position="729"/>
    </location>
</feature>
<name>A0A1Y6BFA7_9BACT</name>
<keyword evidence="1" id="KW-0472">Membrane</keyword>
<dbReference type="InterPro" id="IPR007890">
    <property type="entry name" value="CHASE2"/>
</dbReference>
<dbReference type="PROSITE" id="PS50125">
    <property type="entry name" value="GUANYLATE_CYCLASE_2"/>
    <property type="match status" value="1"/>
</dbReference>
<proteinExistence type="predicted"/>
<evidence type="ECO:0000259" key="2">
    <source>
        <dbReference type="PROSITE" id="PS50125"/>
    </source>
</evidence>
<keyword evidence="4" id="KW-1185">Reference proteome</keyword>
<dbReference type="STRING" id="1513793.SAMN06296036_104277"/>
<dbReference type="OrthoDB" id="9806704at2"/>
<keyword evidence="1" id="KW-0812">Transmembrane</keyword>
<protein>
    <submittedName>
        <fullName evidence="3">Adenylate cyclase, class 3</fullName>
    </submittedName>
</protein>
<feature type="transmembrane region" description="Helical" evidence="1">
    <location>
        <begin position="361"/>
        <end position="380"/>
    </location>
</feature>
<keyword evidence="1" id="KW-1133">Transmembrane helix</keyword>
<dbReference type="Gene3D" id="3.30.70.1230">
    <property type="entry name" value="Nucleotide cyclase"/>
    <property type="match status" value="1"/>
</dbReference>
<dbReference type="RefSeq" id="WP_132316516.1">
    <property type="nucleotide sequence ID" value="NZ_FWZT01000004.1"/>
</dbReference>